<dbReference type="PANTHER" id="PTHR13353:SF5">
    <property type="entry name" value="TRANSMEMBRANE PROTEIN 19"/>
    <property type="match status" value="1"/>
</dbReference>
<keyword evidence="9" id="KW-1185">Reference proteome</keyword>
<evidence type="ECO:0000256" key="6">
    <source>
        <dbReference type="ARBA" id="ARBA00023136"/>
    </source>
</evidence>
<keyword evidence="5 7" id="KW-1133">Transmembrane helix</keyword>
<feature type="transmembrane region" description="Helical" evidence="7">
    <location>
        <begin position="75"/>
        <end position="99"/>
    </location>
</feature>
<dbReference type="GO" id="GO:0016020">
    <property type="term" value="C:membrane"/>
    <property type="evidence" value="ECO:0007669"/>
    <property type="project" value="UniProtKB-SubCell"/>
</dbReference>
<feature type="transmembrane region" description="Helical" evidence="7">
    <location>
        <begin position="254"/>
        <end position="276"/>
    </location>
</feature>
<dbReference type="OrthoDB" id="30881at2759"/>
<comment type="caution">
    <text evidence="8">The sequence shown here is derived from an EMBL/GenBank/DDBJ whole genome shotgun (WGS) entry which is preliminary data.</text>
</comment>
<dbReference type="EMBL" id="LSRL02000121">
    <property type="protein sequence ID" value="TDG44004.1"/>
    <property type="molecule type" value="Genomic_DNA"/>
</dbReference>
<evidence type="ECO:0000256" key="3">
    <source>
        <dbReference type="ARBA" id="ARBA00014258"/>
    </source>
</evidence>
<dbReference type="Proteomes" id="UP000295192">
    <property type="component" value="Unassembled WGS sequence"/>
</dbReference>
<keyword evidence="4 7" id="KW-0812">Transmembrane</keyword>
<evidence type="ECO:0000256" key="7">
    <source>
        <dbReference type="SAM" id="Phobius"/>
    </source>
</evidence>
<name>A0A484B5T6_DRONA</name>
<comment type="subcellular location">
    <subcellularLocation>
        <location evidence="1">Membrane</location>
        <topology evidence="1">Multi-pass membrane protein</topology>
    </subcellularLocation>
</comment>
<evidence type="ECO:0000256" key="1">
    <source>
        <dbReference type="ARBA" id="ARBA00004141"/>
    </source>
</evidence>
<keyword evidence="6 7" id="KW-0472">Membrane</keyword>
<dbReference type="InterPro" id="IPR002794">
    <property type="entry name" value="DUF92_TMEM19"/>
</dbReference>
<gene>
    <name evidence="8" type="ORF">AWZ03_009553</name>
</gene>
<evidence type="ECO:0000256" key="5">
    <source>
        <dbReference type="ARBA" id="ARBA00022989"/>
    </source>
</evidence>
<evidence type="ECO:0000313" key="8">
    <source>
        <dbReference type="EMBL" id="TDG44004.1"/>
    </source>
</evidence>
<proteinExistence type="inferred from homology"/>
<evidence type="ECO:0000256" key="2">
    <source>
        <dbReference type="ARBA" id="ARBA00009012"/>
    </source>
</evidence>
<accession>A0A484B5T6</accession>
<comment type="similarity">
    <text evidence="2">Belongs to the TMEM19 family.</text>
</comment>
<evidence type="ECO:0000256" key="4">
    <source>
        <dbReference type="ARBA" id="ARBA00022692"/>
    </source>
</evidence>
<dbReference type="KEGG" id="dnv:108652132"/>
<feature type="transmembrane region" description="Helical" evidence="7">
    <location>
        <begin position="309"/>
        <end position="329"/>
    </location>
</feature>
<feature type="transmembrane region" description="Helical" evidence="7">
    <location>
        <begin position="213"/>
        <end position="234"/>
    </location>
</feature>
<organism evidence="8 9">
    <name type="scientific">Drosophila navojoa</name>
    <name type="common">Fruit fly</name>
    <dbReference type="NCBI Taxonomy" id="7232"/>
    <lineage>
        <taxon>Eukaryota</taxon>
        <taxon>Metazoa</taxon>
        <taxon>Ecdysozoa</taxon>
        <taxon>Arthropoda</taxon>
        <taxon>Hexapoda</taxon>
        <taxon>Insecta</taxon>
        <taxon>Pterygota</taxon>
        <taxon>Neoptera</taxon>
        <taxon>Endopterygota</taxon>
        <taxon>Diptera</taxon>
        <taxon>Brachycera</taxon>
        <taxon>Muscomorpha</taxon>
        <taxon>Ephydroidea</taxon>
        <taxon>Drosophilidae</taxon>
        <taxon>Drosophila</taxon>
    </lineage>
</organism>
<dbReference type="STRING" id="7232.A0A484B5T6"/>
<feature type="transmembrane region" description="Helical" evidence="7">
    <location>
        <begin position="6"/>
        <end position="29"/>
    </location>
</feature>
<dbReference type="Pfam" id="PF01940">
    <property type="entry name" value="DUF92"/>
    <property type="match status" value="1"/>
</dbReference>
<dbReference type="PANTHER" id="PTHR13353">
    <property type="entry name" value="TRANSMEMBRANE PROTEIN 19"/>
    <property type="match status" value="1"/>
</dbReference>
<reference evidence="8 9" key="1">
    <citation type="journal article" date="2019" name="J. Hered.">
        <title>An Improved Genome Assembly for Drosophila navojoa, the Basal Species in the mojavensis Cluster.</title>
        <authorList>
            <person name="Vanderlinde T."/>
            <person name="Dupim E.G."/>
            <person name="Nazario-Yepiz N.O."/>
            <person name="Carvalho A.B."/>
        </authorList>
    </citation>
    <scope>NUCLEOTIDE SEQUENCE [LARGE SCALE GENOMIC DNA]</scope>
    <source>
        <strain evidence="8">Navoj_Jal97</strain>
        <tissue evidence="8">Whole organism</tissue>
    </source>
</reference>
<protein>
    <recommendedName>
        <fullName evidence="3">Transmembrane protein 19</fullName>
    </recommendedName>
</protein>
<evidence type="ECO:0000313" key="9">
    <source>
        <dbReference type="Proteomes" id="UP000295192"/>
    </source>
</evidence>
<sequence length="332" mass="36189">MANGDWMLLIFCGLSVPISIFMWLGNVAFSKFWSYDYEEPLVISPTRWLFSTLAPLALMTIALRRRSVSKSGAALGVVVAFTLSIASHPFFASLVVFFFSSSRATKFRAQLKRRFEGDFKEGEGQRNWVQVLCNGGMATQLALLYLIDCGSGERAIDFAKEYRSSWLSIAVMSSFACCNGDTWSSELGSVLSTRDPISIISWRRVPRGTNGGISLVGVVVSLLGGLLVGFAYFVTVRYTVEAKMLLVSPPQWPIILFGGIAGLCGSLLDSVLGGLLQFSGINEKGKIVDAPGKGVRHVSGLRILDNHSVNLISTIVIGVTMPLLALKFWPVR</sequence>
<dbReference type="OMA" id="MSSFACC"/>
<dbReference type="AlphaFoldDB" id="A0A484B5T6"/>